<protein>
    <submittedName>
        <fullName evidence="1">Uncharacterized protein</fullName>
    </submittedName>
</protein>
<dbReference type="Proteomes" id="UP000009226">
    <property type="component" value="Chromosome"/>
</dbReference>
<keyword evidence="2" id="KW-1185">Reference proteome</keyword>
<evidence type="ECO:0000313" key="1">
    <source>
        <dbReference type="EMBL" id="AEF94011.1"/>
    </source>
</evidence>
<sequence>MILVSACLLGIRAKYDGGDNTVNKLVNLCATGKVIPVCPEQLGGLTTPRPAAEIKGGSGADVLKGMARVYNKEGVDVTESFIIGAQEILKICRLYSVKAAILKERSPSCGCNMIYDGTFQSVRLPGQGVAAALLAANAIPVYSEEELTDELLAHLVKG</sequence>
<dbReference type="PANTHER" id="PTHR30087">
    <property type="entry name" value="INNER MEMBRANE PROTEIN"/>
    <property type="match status" value="1"/>
</dbReference>
<evidence type="ECO:0000313" key="2">
    <source>
        <dbReference type="Proteomes" id="UP000009226"/>
    </source>
</evidence>
<dbReference type="Pfam" id="PF04463">
    <property type="entry name" value="2-thiour_desulf"/>
    <property type="match status" value="1"/>
</dbReference>
<dbReference type="PANTHER" id="PTHR30087:SF1">
    <property type="entry name" value="HYPOTHETICAL CYTOSOLIC PROTEIN"/>
    <property type="match status" value="1"/>
</dbReference>
<name>F6B3I2_DESCC</name>
<reference evidence="1" key="1">
    <citation type="submission" date="2011-05" db="EMBL/GenBank/DDBJ databases">
        <title>Complete sequence of Desulfotomaculum carboxydivorans CO-1-SRB.</title>
        <authorList>
            <consortium name="US DOE Joint Genome Institute"/>
            <person name="Lucas S."/>
            <person name="Han J."/>
            <person name="Lapidus A."/>
            <person name="Cheng J.-F."/>
            <person name="Goodwin L."/>
            <person name="Pitluck S."/>
            <person name="Peters L."/>
            <person name="Mikhailova N."/>
            <person name="Lu M."/>
            <person name="Han C."/>
            <person name="Tapia R."/>
            <person name="Land M."/>
            <person name="Hauser L."/>
            <person name="Kyrpides N."/>
            <person name="Ivanova N."/>
            <person name="Pagani I."/>
            <person name="Stams A."/>
            <person name="Plugge C."/>
            <person name="Muyzer G."/>
            <person name="Kuever J."/>
            <person name="Parshina S."/>
            <person name="Ivanova A."/>
            <person name="Nazina T."/>
            <person name="Woyke T."/>
        </authorList>
    </citation>
    <scope>NUCLEOTIDE SEQUENCE [LARGE SCALE GENOMIC DNA]</scope>
    <source>
        <strain evidence="1">CO-1-SRB</strain>
    </source>
</reference>
<accession>F6B3I2</accession>
<proteinExistence type="predicted"/>
<dbReference type="KEGG" id="dca:Desca_1145"/>
<dbReference type="RefSeq" id="WP_003544503.1">
    <property type="nucleotide sequence ID" value="NC_015565.1"/>
</dbReference>
<dbReference type="AlphaFoldDB" id="F6B3I2"/>
<organism evidence="1 2">
    <name type="scientific">Desulfotomaculum nigrificans (strain DSM 14880 / VKM B-2319 / CO-1-SRB)</name>
    <name type="common">Desulfotomaculum carboxydivorans</name>
    <dbReference type="NCBI Taxonomy" id="868595"/>
    <lineage>
        <taxon>Bacteria</taxon>
        <taxon>Bacillati</taxon>
        <taxon>Bacillota</taxon>
        <taxon>Clostridia</taxon>
        <taxon>Eubacteriales</taxon>
        <taxon>Desulfotomaculaceae</taxon>
        <taxon>Desulfotomaculum</taxon>
    </lineage>
</organism>
<dbReference type="eggNOG" id="COG1683">
    <property type="taxonomic scope" value="Bacteria"/>
</dbReference>
<dbReference type="HOGENOM" id="CLU_076318_1_1_9"/>
<gene>
    <name evidence="1" type="ordered locus">Desca_1145</name>
</gene>
<dbReference type="EMBL" id="CP002736">
    <property type="protein sequence ID" value="AEF94011.1"/>
    <property type="molecule type" value="Genomic_DNA"/>
</dbReference>
<dbReference type="InterPro" id="IPR007553">
    <property type="entry name" value="2-thiour_desulf"/>
</dbReference>
<dbReference type="STRING" id="868595.Desca_1145"/>